<feature type="domain" description="PDZ" evidence="3">
    <location>
        <begin position="347"/>
        <end position="420"/>
    </location>
</feature>
<keyword evidence="4" id="KW-0645">Protease</keyword>
<feature type="signal peptide" evidence="2">
    <location>
        <begin position="1"/>
        <end position="18"/>
    </location>
</feature>
<dbReference type="InterPro" id="IPR041489">
    <property type="entry name" value="PDZ_6"/>
</dbReference>
<dbReference type="GO" id="GO:0006508">
    <property type="term" value="P:proteolysis"/>
    <property type="evidence" value="ECO:0007669"/>
    <property type="project" value="UniProtKB-KW"/>
</dbReference>
<dbReference type="PROSITE" id="PS50106">
    <property type="entry name" value="PDZ"/>
    <property type="match status" value="1"/>
</dbReference>
<keyword evidence="5" id="KW-1185">Reference proteome</keyword>
<protein>
    <submittedName>
        <fullName evidence="4">Trypsin-like serine proteases, typically periplasmic, contain C-terminal PDZ domain</fullName>
    </submittedName>
</protein>
<feature type="chain" id="PRO_5039537895" evidence="2">
    <location>
        <begin position="19"/>
        <end position="444"/>
    </location>
</feature>
<keyword evidence="4" id="KW-0378">Hydrolase</keyword>
<dbReference type="GO" id="GO:0008233">
    <property type="term" value="F:peptidase activity"/>
    <property type="evidence" value="ECO:0007669"/>
    <property type="project" value="UniProtKB-KW"/>
</dbReference>
<reference evidence="4 5" key="1">
    <citation type="submission" date="2018-11" db="EMBL/GenBank/DDBJ databases">
        <title>Microbial catabolism of amino acid.</title>
        <authorList>
            <person name="Hibi M."/>
            <person name="Ogawa J."/>
        </authorList>
    </citation>
    <scope>NUCLEOTIDE SEQUENCE [LARGE SCALE GENOMIC DNA]</scope>
    <source>
        <strain evidence="4 5">C31-06</strain>
    </source>
</reference>
<organism evidence="4 5">
    <name type="scientific">Rhodococcus wratislaviensis</name>
    <name type="common">Tsukamurella wratislaviensis</name>
    <dbReference type="NCBI Taxonomy" id="44752"/>
    <lineage>
        <taxon>Bacteria</taxon>
        <taxon>Bacillati</taxon>
        <taxon>Actinomycetota</taxon>
        <taxon>Actinomycetes</taxon>
        <taxon>Mycobacteriales</taxon>
        <taxon>Nocardiaceae</taxon>
        <taxon>Rhodococcus</taxon>
    </lineage>
</organism>
<accession>A0A402CH61</accession>
<name>A0A402CH61_RHOWR</name>
<gene>
    <name evidence="4" type="ORF">Rhow_007080</name>
</gene>
<sequence>MVKLWVLATIVGVGLSMAACSGSASDGLATTAQPSALLSPPSEPDYSSVLHPNYRVVTTSALDLSGGPTPDRIIVSSGPGLDAGKPVDGGTQDVQILSYDAIAERWNVTFDAANTMTAAGSVDAVPLLPQTNRVTSVTAKGFRADPDKPAYLLITGVDATANHPLTLTGVVSLTGGVAQLAYRSNQDMNATVQVNGPDAGPQTLTVTSDYFPPWAPACCPLREYTRTIGVRGDAGPIIDLSDDRPWLGVWLGQPSDGDGPTGSGVVVATIPGSPASAVLQPGDLILGVKDVAVPAGKPIYAFDEIGSHHPGDSVTLRISRHGQDSTVGVTLGSLADPHAAQPSPPIEGVIGIQVHPAAGSTPGLEVADVTAGPPAARAGLRAGQIVTAADDVPVYTVTDLLVALTNKAGQSLTLTVVSPSTHEPSSLTVFPQTAPSGRLSSHTI</sequence>
<comment type="caution">
    <text evidence="4">The sequence shown here is derived from an EMBL/GenBank/DDBJ whole genome shotgun (WGS) entry which is preliminary data.</text>
</comment>
<dbReference type="EMBL" id="BHYM01000063">
    <property type="protein sequence ID" value="GCE42951.1"/>
    <property type="molecule type" value="Genomic_DNA"/>
</dbReference>
<dbReference type="SUPFAM" id="SSF50156">
    <property type="entry name" value="PDZ domain-like"/>
    <property type="match status" value="2"/>
</dbReference>
<dbReference type="InterPro" id="IPR001478">
    <property type="entry name" value="PDZ"/>
</dbReference>
<evidence type="ECO:0000256" key="2">
    <source>
        <dbReference type="SAM" id="SignalP"/>
    </source>
</evidence>
<evidence type="ECO:0000313" key="5">
    <source>
        <dbReference type="Proteomes" id="UP000287519"/>
    </source>
</evidence>
<proteinExistence type="predicted"/>
<dbReference type="Gene3D" id="2.30.42.10">
    <property type="match status" value="2"/>
</dbReference>
<keyword evidence="2" id="KW-0732">Signal</keyword>
<feature type="region of interest" description="Disordered" evidence="1">
    <location>
        <begin position="420"/>
        <end position="444"/>
    </location>
</feature>
<dbReference type="AlphaFoldDB" id="A0A402CH61"/>
<evidence type="ECO:0000256" key="1">
    <source>
        <dbReference type="SAM" id="MobiDB-lite"/>
    </source>
</evidence>
<evidence type="ECO:0000313" key="4">
    <source>
        <dbReference type="EMBL" id="GCE42951.1"/>
    </source>
</evidence>
<dbReference type="SMART" id="SM00228">
    <property type="entry name" value="PDZ"/>
    <property type="match status" value="2"/>
</dbReference>
<dbReference type="Pfam" id="PF17820">
    <property type="entry name" value="PDZ_6"/>
    <property type="match status" value="1"/>
</dbReference>
<evidence type="ECO:0000259" key="3">
    <source>
        <dbReference type="PROSITE" id="PS50106"/>
    </source>
</evidence>
<dbReference type="PROSITE" id="PS51257">
    <property type="entry name" value="PROKAR_LIPOPROTEIN"/>
    <property type="match status" value="1"/>
</dbReference>
<dbReference type="Proteomes" id="UP000287519">
    <property type="component" value="Unassembled WGS sequence"/>
</dbReference>
<dbReference type="InterPro" id="IPR036034">
    <property type="entry name" value="PDZ_sf"/>
</dbReference>